<comment type="caution">
    <text evidence="3">The sequence shown here is derived from an EMBL/GenBank/DDBJ whole genome shotgun (WGS) entry which is preliminary data.</text>
</comment>
<feature type="domain" description="VTT" evidence="2">
    <location>
        <begin position="33"/>
        <end position="134"/>
    </location>
</feature>
<evidence type="ECO:0000256" key="1">
    <source>
        <dbReference type="SAM" id="Phobius"/>
    </source>
</evidence>
<feature type="transmembrane region" description="Helical" evidence="1">
    <location>
        <begin position="117"/>
        <end position="140"/>
    </location>
</feature>
<protein>
    <submittedName>
        <fullName evidence="3">DedA family protein</fullName>
    </submittedName>
</protein>
<dbReference type="Pfam" id="PF09335">
    <property type="entry name" value="VTT_dom"/>
    <property type="match status" value="1"/>
</dbReference>
<dbReference type="PANTHER" id="PTHR42709">
    <property type="entry name" value="ALKALINE PHOSPHATASE LIKE PROTEIN"/>
    <property type="match status" value="1"/>
</dbReference>
<sequence length="150" mass="16372">MIALTGLFLAALLAATVFPAQSEAVLVVLLRAGDHPVWLLLAVATAGNVLGSVVNWGLGRFLLRFADRRWFPSSGMKRAQAWYRRYGHWSLWLCWVPVVGDPLTVVAGAMRESLWRFLTVVLLAKAGRYVVLAAITLAWFQPVPGAGGAE</sequence>
<keyword evidence="1" id="KW-1133">Transmembrane helix</keyword>
<reference evidence="3 4" key="1">
    <citation type="submission" date="2019-01" db="EMBL/GenBank/DDBJ databases">
        <title>Sinorhodobacter populi sp. nov. isolated from the symptomatic bark tissue of Populus euramericana canker.</title>
        <authorList>
            <person name="Xu G."/>
        </authorList>
    </citation>
    <scope>NUCLEOTIDE SEQUENCE [LARGE SCALE GENOMIC DNA]</scope>
    <source>
        <strain evidence="3 4">2D-5</strain>
    </source>
</reference>
<evidence type="ECO:0000313" key="3">
    <source>
        <dbReference type="EMBL" id="RWR07787.1"/>
    </source>
</evidence>
<accession>A0A443INL7</accession>
<dbReference type="InterPro" id="IPR032816">
    <property type="entry name" value="VTT_dom"/>
</dbReference>
<keyword evidence="1" id="KW-0812">Transmembrane</keyword>
<organism evidence="3 4">
    <name type="scientific">Paenirhodobacter populi</name>
    <dbReference type="NCBI Taxonomy" id="2306993"/>
    <lineage>
        <taxon>Bacteria</taxon>
        <taxon>Pseudomonadati</taxon>
        <taxon>Pseudomonadota</taxon>
        <taxon>Alphaproteobacteria</taxon>
        <taxon>Rhodobacterales</taxon>
        <taxon>Rhodobacter group</taxon>
        <taxon>Paenirhodobacter</taxon>
    </lineage>
</organism>
<dbReference type="Proteomes" id="UP000285710">
    <property type="component" value="Unassembled WGS sequence"/>
</dbReference>
<dbReference type="InterPro" id="IPR051311">
    <property type="entry name" value="DedA_domain"/>
</dbReference>
<evidence type="ECO:0000259" key="2">
    <source>
        <dbReference type="Pfam" id="PF09335"/>
    </source>
</evidence>
<feature type="transmembrane region" description="Helical" evidence="1">
    <location>
        <begin position="38"/>
        <end position="63"/>
    </location>
</feature>
<keyword evidence="4" id="KW-1185">Reference proteome</keyword>
<keyword evidence="1" id="KW-0472">Membrane</keyword>
<gene>
    <name evidence="3" type="ORF">D2T33_16535</name>
</gene>
<proteinExistence type="predicted"/>
<dbReference type="RefSeq" id="WP_128270519.1">
    <property type="nucleotide sequence ID" value="NZ_SAUW01000020.1"/>
</dbReference>
<reference evidence="3 4" key="2">
    <citation type="submission" date="2019-01" db="EMBL/GenBank/DDBJ databases">
        <authorList>
            <person name="Li Y."/>
        </authorList>
    </citation>
    <scope>NUCLEOTIDE SEQUENCE [LARGE SCALE GENOMIC DNA]</scope>
    <source>
        <strain evidence="3 4">2D-5</strain>
    </source>
</reference>
<name>A0A443INL7_9RHOB</name>
<dbReference type="PANTHER" id="PTHR42709:SF4">
    <property type="entry name" value="INNER MEMBRANE PROTEIN YQAA"/>
    <property type="match status" value="1"/>
</dbReference>
<dbReference type="EMBL" id="SAUW01000020">
    <property type="protein sequence ID" value="RWR07787.1"/>
    <property type="molecule type" value="Genomic_DNA"/>
</dbReference>
<evidence type="ECO:0000313" key="4">
    <source>
        <dbReference type="Proteomes" id="UP000285710"/>
    </source>
</evidence>
<dbReference type="AlphaFoldDB" id="A0A443INL7"/>